<dbReference type="InterPro" id="IPR032675">
    <property type="entry name" value="LRR_dom_sf"/>
</dbReference>
<dbReference type="PANTHER" id="PTHR45661:SF3">
    <property type="entry name" value="IG-LIKE DOMAIN-CONTAINING PROTEIN"/>
    <property type="match status" value="1"/>
</dbReference>
<evidence type="ECO:0000313" key="3">
    <source>
        <dbReference type="Proteomes" id="UP001470230"/>
    </source>
</evidence>
<evidence type="ECO:0008006" key="4">
    <source>
        <dbReference type="Google" id="ProtNLM"/>
    </source>
</evidence>
<dbReference type="SUPFAM" id="SSF52058">
    <property type="entry name" value="L domain-like"/>
    <property type="match status" value="1"/>
</dbReference>
<evidence type="ECO:0000256" key="1">
    <source>
        <dbReference type="SAM" id="Coils"/>
    </source>
</evidence>
<keyword evidence="3" id="KW-1185">Reference proteome</keyword>
<dbReference type="Gene3D" id="3.80.10.10">
    <property type="entry name" value="Ribonuclease Inhibitor"/>
    <property type="match status" value="5"/>
</dbReference>
<dbReference type="PANTHER" id="PTHR45661">
    <property type="entry name" value="SURFACE ANTIGEN"/>
    <property type="match status" value="1"/>
</dbReference>
<dbReference type="InterPro" id="IPR053139">
    <property type="entry name" value="Surface_bspA-like"/>
</dbReference>
<evidence type="ECO:0000313" key="2">
    <source>
        <dbReference type="EMBL" id="KAK8840993.1"/>
    </source>
</evidence>
<dbReference type="InterPro" id="IPR026906">
    <property type="entry name" value="LRR_5"/>
</dbReference>
<feature type="coiled-coil region" evidence="1">
    <location>
        <begin position="534"/>
        <end position="628"/>
    </location>
</feature>
<keyword evidence="1" id="KW-0175">Coiled coil</keyword>
<dbReference type="EMBL" id="JAPFFF010000043">
    <property type="protein sequence ID" value="KAK8840993.1"/>
    <property type="molecule type" value="Genomic_DNA"/>
</dbReference>
<protein>
    <recommendedName>
        <fullName evidence="4">Surface antigen BspA-like</fullName>
    </recommendedName>
</protein>
<comment type="caution">
    <text evidence="2">The sequence shown here is derived from an EMBL/GenBank/DDBJ whole genome shotgun (WGS) entry which is preliminary data.</text>
</comment>
<name>A0ABR2H562_9EUKA</name>
<dbReference type="Proteomes" id="UP001470230">
    <property type="component" value="Unassembled WGS sequence"/>
</dbReference>
<reference evidence="2 3" key="1">
    <citation type="submission" date="2024-04" db="EMBL/GenBank/DDBJ databases">
        <title>Tritrichomonas musculus Genome.</title>
        <authorList>
            <person name="Alves-Ferreira E."/>
            <person name="Grigg M."/>
            <person name="Lorenzi H."/>
            <person name="Galac M."/>
        </authorList>
    </citation>
    <scope>NUCLEOTIDE SEQUENCE [LARGE SCALE GENOMIC DNA]</scope>
    <source>
        <strain evidence="2 3">EAF2021</strain>
    </source>
</reference>
<dbReference type="Pfam" id="PF13306">
    <property type="entry name" value="LRR_5"/>
    <property type="match status" value="2"/>
</dbReference>
<proteinExistence type="predicted"/>
<sequence>MSSFLPSIEEFNHLPVESQQIIISSQLINNASGEEKANLAKVLNLMEYLNENNDQGSEHLFSILYQNKEKSLEKVIFQINEIELSRQATKTLNSKDRLNSAEFKNLLSNFETVSLEIEYPSSVFDIIYNQLLNLKTEVSTKPKIIISVYINGIEQKTDKKFIKNGNIGIIRFGKTVKTITEGRSHDQGSFFCCSSLTLISIPSSVTSIGDYAFRDCLRLTQIEFEFPSSVASIGDFAFYNCLRLTQITIPSSVTSIGRCAFHFCRSLTQVTIPSSVTSIGDYAFLDCLSLAQIEFEFPSFLASIGRECFKCCSSLTQVTIPSSVTSIGDYAFLDCLSLAQIEFEFPSSLASIGRECFKCCSSLTKISIPSSVTSIGRDAFYDCLSLAQITFEFPSSLASIGRECFKWCSSLTKISIPSSVTSIGRDAFFICSSLLIISIPLKGCSSLYSIFRKRMKLGINNDAQICDLDSIFLNAFMNVSSLSYEIGYINQASAPFFVRKALKDIFSIAVSIEYNLFSISSQKNEHQSPPIDFEEKLQNQKKEFEIQQKEFEIQKKEFEIRQKEFEIQKKELENQMKLMLEKMIKQQDEVEKLKKEMFEKDEKYKKEMEEKDETIQILIEKLKVIQNKS</sequence>
<gene>
    <name evidence="2" type="ORF">M9Y10_027830</name>
</gene>
<accession>A0ABR2H562</accession>
<organism evidence="2 3">
    <name type="scientific">Tritrichomonas musculus</name>
    <dbReference type="NCBI Taxonomy" id="1915356"/>
    <lineage>
        <taxon>Eukaryota</taxon>
        <taxon>Metamonada</taxon>
        <taxon>Parabasalia</taxon>
        <taxon>Tritrichomonadida</taxon>
        <taxon>Tritrichomonadidae</taxon>
        <taxon>Tritrichomonas</taxon>
    </lineage>
</organism>